<dbReference type="Gene3D" id="1.10.10.1020">
    <property type="entry name" value="RecBCD complex, subunit RecD, N-terminal domain"/>
    <property type="match status" value="1"/>
</dbReference>
<dbReference type="AlphaFoldDB" id="A0A3P1T6G3"/>
<organism evidence="15 16">
    <name type="scientific">Arachnia propionica</name>
    <dbReference type="NCBI Taxonomy" id="1750"/>
    <lineage>
        <taxon>Bacteria</taxon>
        <taxon>Bacillati</taxon>
        <taxon>Actinomycetota</taxon>
        <taxon>Actinomycetes</taxon>
        <taxon>Propionibacteriales</taxon>
        <taxon>Propionibacteriaceae</taxon>
        <taxon>Arachnia</taxon>
    </lineage>
</organism>
<evidence type="ECO:0000256" key="6">
    <source>
        <dbReference type="ARBA" id="ARBA00022839"/>
    </source>
</evidence>
<dbReference type="InterPro" id="IPR049550">
    <property type="entry name" value="RecD_N"/>
</dbReference>
<dbReference type="GO" id="GO:0043139">
    <property type="term" value="F:5'-3' DNA helicase activity"/>
    <property type="evidence" value="ECO:0007669"/>
    <property type="project" value="UniProtKB-UniRule"/>
</dbReference>
<dbReference type="OrthoDB" id="9763659at2"/>
<feature type="region of interest" description="Disordered" evidence="12">
    <location>
        <begin position="140"/>
        <end position="168"/>
    </location>
</feature>
<evidence type="ECO:0000259" key="14">
    <source>
        <dbReference type="Pfam" id="PF21185"/>
    </source>
</evidence>
<keyword evidence="2" id="KW-0547">Nucleotide-binding</keyword>
<keyword evidence="8 11" id="KW-0238">DNA-binding</keyword>
<comment type="caution">
    <text evidence="15">The sequence shown here is derived from an EMBL/GenBank/DDBJ whole genome shotgun (WGS) entry which is preliminary data.</text>
</comment>
<dbReference type="PANTHER" id="PTHR43788:SF6">
    <property type="entry name" value="DNA HELICASE B"/>
    <property type="match status" value="1"/>
</dbReference>
<feature type="domain" description="UvrD-like helicase C-terminal" evidence="13">
    <location>
        <begin position="506"/>
        <end position="552"/>
    </location>
</feature>
<comment type="caution">
    <text evidence="11">Lacks conserved residue(s) required for the propagation of feature annotation.</text>
</comment>
<reference evidence="15 16" key="1">
    <citation type="submission" date="2018-11" db="EMBL/GenBank/DDBJ databases">
        <title>Genomes From Bacteria Associated with the Canine Oral Cavity: a Test Case for Automated Genome-Based Taxonomic Assignment.</title>
        <authorList>
            <person name="Coil D.A."/>
            <person name="Jospin G."/>
            <person name="Darling A.E."/>
            <person name="Wallis C."/>
            <person name="Davis I.J."/>
            <person name="Harris S."/>
            <person name="Eisen J.A."/>
            <person name="Holcombe L.J."/>
            <person name="O'Flynn C."/>
        </authorList>
    </citation>
    <scope>NUCLEOTIDE SEQUENCE [LARGE SCALE GENOMIC DNA]</scope>
    <source>
        <strain evidence="15 16">OH887_COT-365</strain>
    </source>
</reference>
<dbReference type="GO" id="GO:0003677">
    <property type="term" value="F:DNA binding"/>
    <property type="evidence" value="ECO:0007669"/>
    <property type="project" value="UniProtKB-UniRule"/>
</dbReference>
<evidence type="ECO:0000256" key="8">
    <source>
        <dbReference type="ARBA" id="ARBA00023125"/>
    </source>
</evidence>
<keyword evidence="6 11" id="KW-0269">Exonuclease</keyword>
<dbReference type="InterPro" id="IPR050534">
    <property type="entry name" value="Coronavir_polyprotein_1ab"/>
</dbReference>
<comment type="similarity">
    <text evidence="11">Belongs to the RecD family.</text>
</comment>
<protein>
    <recommendedName>
        <fullName evidence="11">RecBCD enzyme subunit RecD</fullName>
        <ecNumber evidence="11">5.6.2.3</ecNumber>
    </recommendedName>
    <alternativeName>
        <fullName evidence="11">DNA 5'-3' helicase subunit RecD</fullName>
    </alternativeName>
    <alternativeName>
        <fullName evidence="11">Exonuclease V subunit RecD</fullName>
        <shortName evidence="11">ExoV subunit RecD</shortName>
    </alternativeName>
    <alternativeName>
        <fullName evidence="11">Helicase/nuclease RecBCD subunit RecD</fullName>
    </alternativeName>
</protein>
<keyword evidence="7" id="KW-0067">ATP-binding</keyword>
<dbReference type="GO" id="GO:0009338">
    <property type="term" value="C:exodeoxyribonuclease V complex"/>
    <property type="evidence" value="ECO:0007669"/>
    <property type="project" value="InterPro"/>
</dbReference>
<dbReference type="HAMAP" id="MF_01487">
    <property type="entry name" value="RecD"/>
    <property type="match status" value="1"/>
</dbReference>
<dbReference type="Gene3D" id="3.40.50.300">
    <property type="entry name" value="P-loop containing nucleotide triphosphate hydrolases"/>
    <property type="match status" value="3"/>
</dbReference>
<dbReference type="GO" id="GO:0016887">
    <property type="term" value="F:ATP hydrolysis activity"/>
    <property type="evidence" value="ECO:0007669"/>
    <property type="project" value="RHEA"/>
</dbReference>
<comment type="miscellaneous">
    <text evidence="11">In the RecBCD complex, RecB has a slow 3'-5' helicase, an exonuclease activity and loads RecA onto ssDNA, RecD has a fast 5'-3' helicase activity, while RecC stimulates the ATPase and processivity of the RecB helicase and contributes to recognition of the Chi site.</text>
</comment>
<gene>
    <name evidence="11 15" type="primary">recD</name>
    <name evidence="15" type="ORF">EII34_08305</name>
</gene>
<dbReference type="CDD" id="cd17933">
    <property type="entry name" value="DEXSc_RecD-like"/>
    <property type="match status" value="1"/>
</dbReference>
<keyword evidence="3 11" id="KW-0227">DNA damage</keyword>
<dbReference type="InterPro" id="IPR006344">
    <property type="entry name" value="RecD"/>
</dbReference>
<dbReference type="RefSeq" id="WP_124844695.1">
    <property type="nucleotide sequence ID" value="NZ_JAUNKP010000017.1"/>
</dbReference>
<evidence type="ECO:0000256" key="3">
    <source>
        <dbReference type="ARBA" id="ARBA00022763"/>
    </source>
</evidence>
<dbReference type="CDD" id="cd18809">
    <property type="entry name" value="SF1_C_RecD"/>
    <property type="match status" value="1"/>
</dbReference>
<dbReference type="NCBIfam" id="TIGR01447">
    <property type="entry name" value="recD"/>
    <property type="match status" value="1"/>
</dbReference>
<dbReference type="InterPro" id="IPR027785">
    <property type="entry name" value="UvrD-like_helicase_C"/>
</dbReference>
<dbReference type="Pfam" id="PF21185">
    <property type="entry name" value="RecD_N"/>
    <property type="match status" value="1"/>
</dbReference>
<keyword evidence="5 11" id="KW-0347">Helicase</keyword>
<evidence type="ECO:0000256" key="11">
    <source>
        <dbReference type="HAMAP-Rule" id="MF_01487"/>
    </source>
</evidence>
<dbReference type="GO" id="GO:0008854">
    <property type="term" value="F:exodeoxyribonuclease V activity"/>
    <property type="evidence" value="ECO:0007669"/>
    <property type="project" value="InterPro"/>
</dbReference>
<accession>A0A3P1T6G3</accession>
<evidence type="ECO:0000256" key="1">
    <source>
        <dbReference type="ARBA" id="ARBA00022722"/>
    </source>
</evidence>
<evidence type="ECO:0000256" key="2">
    <source>
        <dbReference type="ARBA" id="ARBA00022741"/>
    </source>
</evidence>
<evidence type="ECO:0000259" key="13">
    <source>
        <dbReference type="Pfam" id="PF13538"/>
    </source>
</evidence>
<evidence type="ECO:0000256" key="4">
    <source>
        <dbReference type="ARBA" id="ARBA00022801"/>
    </source>
</evidence>
<keyword evidence="4 11" id="KW-0378">Hydrolase</keyword>
<keyword evidence="1 11" id="KW-0540">Nuclease</keyword>
<dbReference type="SUPFAM" id="SSF52540">
    <property type="entry name" value="P-loop containing nucleoside triphosphate hydrolases"/>
    <property type="match status" value="1"/>
</dbReference>
<dbReference type="Proteomes" id="UP000280819">
    <property type="component" value="Unassembled WGS sequence"/>
</dbReference>
<evidence type="ECO:0000313" key="16">
    <source>
        <dbReference type="Proteomes" id="UP000280819"/>
    </source>
</evidence>
<comment type="catalytic activity">
    <reaction evidence="11">
        <text>ATP + H2O = ADP + phosphate + H(+)</text>
        <dbReference type="Rhea" id="RHEA:13065"/>
        <dbReference type="ChEBI" id="CHEBI:15377"/>
        <dbReference type="ChEBI" id="CHEBI:15378"/>
        <dbReference type="ChEBI" id="CHEBI:30616"/>
        <dbReference type="ChEBI" id="CHEBI:43474"/>
        <dbReference type="ChEBI" id="CHEBI:456216"/>
        <dbReference type="EC" id="5.6.2.3"/>
    </reaction>
</comment>
<dbReference type="InterPro" id="IPR041851">
    <property type="entry name" value="RecD_N_sf"/>
</dbReference>
<feature type="domain" description="RecBCD enzyme subunit RecD N-terminal" evidence="14">
    <location>
        <begin position="20"/>
        <end position="124"/>
    </location>
</feature>
<dbReference type="GO" id="GO:0017116">
    <property type="term" value="F:single-stranded DNA helicase activity"/>
    <property type="evidence" value="ECO:0007669"/>
    <property type="project" value="TreeGrafter"/>
</dbReference>
<name>A0A3P1T6G3_9ACTN</name>
<comment type="subunit">
    <text evidence="11">Heterotrimer of RecB, RecC and RecD. All subunits contribute to DNA-binding.</text>
</comment>
<dbReference type="GO" id="GO:0005524">
    <property type="term" value="F:ATP binding"/>
    <property type="evidence" value="ECO:0007669"/>
    <property type="project" value="UniProtKB-KW"/>
</dbReference>
<evidence type="ECO:0000256" key="7">
    <source>
        <dbReference type="ARBA" id="ARBA00022840"/>
    </source>
</evidence>
<evidence type="ECO:0000313" key="15">
    <source>
        <dbReference type="EMBL" id="RRD04920.1"/>
    </source>
</evidence>
<dbReference type="PANTHER" id="PTHR43788">
    <property type="entry name" value="DNA2/NAM7 HELICASE FAMILY MEMBER"/>
    <property type="match status" value="1"/>
</dbReference>
<dbReference type="EC" id="5.6.2.3" evidence="11"/>
<keyword evidence="9 11" id="KW-0234">DNA repair</keyword>
<sequence>MAEFEIPVAATGILRDFAAAGMIGLADFHLARRMAAHCGEDDEVVLLALALTVRELRLGSVCLELARAASLVVPGAVDDGSVAEAAELPWPEPQAWLDAVAASPAVATTEDQDRPFRLQHGLVYLARFHREEQQLVETLRQRSALPPPPAPAALSTPEGMAPDPSQDEAVRAATTSWTSVITGGPGSGKTTVVARILDTLAAQAPVTVALAAPTGKAASRLETSVAAKLQHPDRVRLHAGTLHGLLGVVPGRQARTHGSHNRLPFEVVVVDESSMISSTMMAWLVEAVAGSTRLVLIGDPDQLASVEAGSVLADISRSPELVQGPGVPSVVRLTGSHRNVGDVARLAEAIRGGDPRVALELLTDSTDCTLEPYSGREGLDAMPGLEQQVTATAEAILTAARAGQAEAAVAALERHRLLCAHRAGPFGTGHWQQLVRRHLAAQLPGYAPEGGIHVGQPLIVTRNSDVVSNGEVAVIVAREGRLMAALDRGDRVDLVNPLQLDAAQELHAMTIHKSQGSEFDVVSVILPPVGSPLLTRELLYTAVTRARREVRLFGSPEALASAVTTPTRRASGLGKR</sequence>
<proteinExistence type="inferred from homology"/>
<dbReference type="EMBL" id="RQZG01000008">
    <property type="protein sequence ID" value="RRD04920.1"/>
    <property type="molecule type" value="Genomic_DNA"/>
</dbReference>
<dbReference type="InterPro" id="IPR027417">
    <property type="entry name" value="P-loop_NTPase"/>
</dbReference>
<evidence type="ECO:0000256" key="5">
    <source>
        <dbReference type="ARBA" id="ARBA00022806"/>
    </source>
</evidence>
<evidence type="ECO:0000256" key="10">
    <source>
        <dbReference type="ARBA" id="ARBA00023235"/>
    </source>
</evidence>
<dbReference type="GO" id="GO:0000724">
    <property type="term" value="P:double-strand break repair via homologous recombination"/>
    <property type="evidence" value="ECO:0007669"/>
    <property type="project" value="UniProtKB-UniRule"/>
</dbReference>
<keyword evidence="10 11" id="KW-0413">Isomerase</keyword>
<evidence type="ECO:0000256" key="12">
    <source>
        <dbReference type="SAM" id="MobiDB-lite"/>
    </source>
</evidence>
<comment type="function">
    <text evidence="11">A helicase/nuclease that prepares dsDNA breaks (DSB) for recombinational DNA repair. Binds to DSBs and unwinds DNA via a highly rapid and processive ATP-dependent bidirectional helicase activity. Unwinds dsDNA until it encounters a Chi (crossover hotspot instigator) sequence from the 3' direction. Cuts ssDNA a few nucleotides 3' to the Chi site. The properties and activities of the enzyme are changed at Chi. The Chi-altered holoenzyme produces a long 3'-ssDNA overhang and facilitates RecA-binding to the ssDNA for homologous DNA recombination and repair. Holoenzyme degrades any linearized DNA that is unable to undergo homologous recombination. In the holoenzyme this subunit has ssDNA-dependent ATPase and 5'-3' helicase activity. When added to pre-assembled RecBC greatly stimulates nuclease activity and augments holoenzyme processivity. Negatively regulates the RecA-loading ability of RecBCD.</text>
</comment>
<dbReference type="Pfam" id="PF13604">
    <property type="entry name" value="AAA_30"/>
    <property type="match status" value="1"/>
</dbReference>
<dbReference type="Pfam" id="PF13538">
    <property type="entry name" value="UvrD_C_2"/>
    <property type="match status" value="1"/>
</dbReference>
<evidence type="ECO:0000256" key="9">
    <source>
        <dbReference type="ARBA" id="ARBA00023204"/>
    </source>
</evidence>